<dbReference type="SMART" id="SM00560">
    <property type="entry name" value="LamGL"/>
    <property type="match status" value="1"/>
</dbReference>
<dbReference type="AlphaFoldDB" id="A0AAX4P1S6"/>
<evidence type="ECO:0000256" key="1">
    <source>
        <dbReference type="ARBA" id="ARBA00022729"/>
    </source>
</evidence>
<evidence type="ECO:0000259" key="3">
    <source>
        <dbReference type="SMART" id="SM00560"/>
    </source>
</evidence>
<keyword evidence="2" id="KW-1015">Disulfide bond</keyword>
<name>A0AAX4P1S6_9CHLO</name>
<protein>
    <submittedName>
        <fullName evidence="4">Concanavalin A-like lectin/glucanase</fullName>
    </submittedName>
</protein>
<dbReference type="Pfam" id="PF13385">
    <property type="entry name" value="Laminin_G_3"/>
    <property type="match status" value="1"/>
</dbReference>
<keyword evidence="5" id="KW-1185">Reference proteome</keyword>
<feature type="domain" description="LamG-like jellyroll fold" evidence="3">
    <location>
        <begin position="179"/>
        <end position="311"/>
    </location>
</feature>
<evidence type="ECO:0000256" key="2">
    <source>
        <dbReference type="ARBA" id="ARBA00023157"/>
    </source>
</evidence>
<dbReference type="InterPro" id="IPR013320">
    <property type="entry name" value="ConA-like_dom_sf"/>
</dbReference>
<organism evidence="4 5">
    <name type="scientific">Chloropicon roscoffensis</name>
    <dbReference type="NCBI Taxonomy" id="1461544"/>
    <lineage>
        <taxon>Eukaryota</taxon>
        <taxon>Viridiplantae</taxon>
        <taxon>Chlorophyta</taxon>
        <taxon>Chloropicophyceae</taxon>
        <taxon>Chloropicales</taxon>
        <taxon>Chloropicaceae</taxon>
        <taxon>Chloropicon</taxon>
    </lineage>
</organism>
<reference evidence="4 5" key="1">
    <citation type="submission" date="2024-03" db="EMBL/GenBank/DDBJ databases">
        <title>Complete genome sequence of the green alga Chloropicon roscoffensis RCC1871.</title>
        <authorList>
            <person name="Lemieux C."/>
            <person name="Pombert J.-F."/>
            <person name="Otis C."/>
            <person name="Turmel M."/>
        </authorList>
    </citation>
    <scope>NUCLEOTIDE SEQUENCE [LARGE SCALE GENOMIC DNA]</scope>
    <source>
        <strain evidence="4 5">RCC1871</strain>
    </source>
</reference>
<evidence type="ECO:0000313" key="4">
    <source>
        <dbReference type="EMBL" id="WZN59792.1"/>
    </source>
</evidence>
<keyword evidence="1" id="KW-0732">Signal</keyword>
<dbReference type="SUPFAM" id="SSF49899">
    <property type="entry name" value="Concanavalin A-like lectins/glucanases"/>
    <property type="match status" value="1"/>
</dbReference>
<proteinExistence type="predicted"/>
<dbReference type="Proteomes" id="UP001472866">
    <property type="component" value="Chromosome 02"/>
</dbReference>
<sequence length="381" mass="41763">MPKASHRPAVRTVGLGVLLLALVYLVSGLNIFGSSAKKFASRENGMFWNKNFFYSQNVAWEDYALSLFLEYADKDITREQVAILSSLVDENRDGRVTLEENVSFLIKFGGERKGGPGDMLEAILSALQFAEGETSQSKLAGGSGGLAKGSGGCSVRLESANKQYAEVAASGNLQFRGDSPFTIEVWVKPSTDGNHLTLVSKYNRGKWGQYFVKLVPAGGVFFHREVAPWGQESEHALPLGVFSHVAAVYGNNEAKIYLNGTLVRSQQEGAQDNNNETPVLFGAMYENGAPIDFFDGELDEVRFWDVERTPEQIQSAMHLRLSGTEEGLVAYWPFDECTGIKARDHVGNHDAILHGGTWNQPGVRVKAYKDIFGCVDSLCST</sequence>
<gene>
    <name evidence="4" type="ORF">HKI87_02g13190</name>
</gene>
<evidence type="ECO:0000313" key="5">
    <source>
        <dbReference type="Proteomes" id="UP001472866"/>
    </source>
</evidence>
<dbReference type="EMBL" id="CP151502">
    <property type="protein sequence ID" value="WZN59792.1"/>
    <property type="molecule type" value="Genomic_DNA"/>
</dbReference>
<dbReference type="Gene3D" id="2.60.120.200">
    <property type="match status" value="1"/>
</dbReference>
<dbReference type="InterPro" id="IPR006558">
    <property type="entry name" value="LamG-like"/>
</dbReference>
<accession>A0AAX4P1S6</accession>